<organism evidence="1 2">
    <name type="scientific">Tetrapisispora phaffii (strain ATCC 24235 / CBS 4417 / NBRC 1672 / NRRL Y-8282 / UCD 70-5)</name>
    <name type="common">Yeast</name>
    <name type="synonym">Fabospora phaffii</name>
    <dbReference type="NCBI Taxonomy" id="1071381"/>
    <lineage>
        <taxon>Eukaryota</taxon>
        <taxon>Fungi</taxon>
        <taxon>Dikarya</taxon>
        <taxon>Ascomycota</taxon>
        <taxon>Saccharomycotina</taxon>
        <taxon>Saccharomycetes</taxon>
        <taxon>Saccharomycetales</taxon>
        <taxon>Saccharomycetaceae</taxon>
        <taxon>Tetrapisispora</taxon>
    </lineage>
</organism>
<evidence type="ECO:0000313" key="1">
    <source>
        <dbReference type="EMBL" id="CCE64755.1"/>
    </source>
</evidence>
<dbReference type="OrthoDB" id="4067302at2759"/>
<dbReference type="RefSeq" id="XP_003687189.1">
    <property type="nucleotide sequence ID" value="XM_003687141.1"/>
</dbReference>
<dbReference type="eggNOG" id="ENOG502S76Y">
    <property type="taxonomic scope" value="Eukaryota"/>
</dbReference>
<dbReference type="GO" id="GO:0006401">
    <property type="term" value="P:RNA catabolic process"/>
    <property type="evidence" value="ECO:0007669"/>
    <property type="project" value="InterPro"/>
</dbReference>
<dbReference type="Proteomes" id="UP000005666">
    <property type="component" value="Chromosome 9"/>
</dbReference>
<dbReference type="EMBL" id="HE612864">
    <property type="protein sequence ID" value="CCE64755.1"/>
    <property type="molecule type" value="Genomic_DNA"/>
</dbReference>
<protein>
    <submittedName>
        <fullName evidence="1">Uncharacterized protein</fullName>
    </submittedName>
</protein>
<proteinExistence type="predicted"/>
<dbReference type="Gene3D" id="2.40.128.680">
    <property type="match status" value="1"/>
</dbReference>
<dbReference type="KEGG" id="tpf:TPHA_0I02540"/>
<dbReference type="GeneID" id="11532905"/>
<name>G8BXX7_TETPH</name>
<dbReference type="CDD" id="cd09271">
    <property type="entry name" value="RNase_H2-C"/>
    <property type="match status" value="1"/>
</dbReference>
<dbReference type="AlphaFoldDB" id="G8BXX7"/>
<dbReference type="GO" id="GO:0032299">
    <property type="term" value="C:ribonuclease H2 complex"/>
    <property type="evidence" value="ECO:0007669"/>
    <property type="project" value="InterPro"/>
</dbReference>
<accession>G8BXX7</accession>
<dbReference type="HOGENOM" id="CLU_151428_0_0_1"/>
<reference evidence="1 2" key="1">
    <citation type="journal article" date="2011" name="Proc. Natl. Acad. Sci. U.S.A.">
        <title>Evolutionary erosion of yeast sex chromosomes by mating-type switching accidents.</title>
        <authorList>
            <person name="Gordon J.L."/>
            <person name="Armisen D."/>
            <person name="Proux-Wera E."/>
            <person name="Oheigeartaigh S.S."/>
            <person name="Byrne K.P."/>
            <person name="Wolfe K.H."/>
        </authorList>
    </citation>
    <scope>NUCLEOTIDE SEQUENCE [LARGE SCALE GENOMIC DNA]</scope>
    <source>
        <strain evidence="2">ATCC 24235 / CBS 4417 / NBRC 1672 / NRRL Y-8282 / UCD 70-5</strain>
    </source>
</reference>
<gene>
    <name evidence="1" type="primary">TPHA0I02540</name>
    <name evidence="1" type="ordered locus">TPHA_0I02540</name>
</gene>
<sequence>MFWIILNTGMIIEGERYITMKIQFNSNINIENRGYTAHNVPCKIRYSGPSDEFEDNFIFDEDNTNDMYVNYLRGCKIVGQEINSVFDKEVNCYLMDVTGDMDISESHNDKNGDSDNKKLESISLVPVAKILKVINYERDGNESRLVEEMGKFEESLELNELIHG</sequence>
<dbReference type="OMA" id="MEDCTIE"/>
<evidence type="ECO:0000313" key="2">
    <source>
        <dbReference type="Proteomes" id="UP000005666"/>
    </source>
</evidence>
<keyword evidence="2" id="KW-1185">Reference proteome</keyword>
<dbReference type="InterPro" id="IPR013924">
    <property type="entry name" value="RNase_H2_suC"/>
</dbReference>
<dbReference type="Pfam" id="PF08615">
    <property type="entry name" value="RNase_H2_suC"/>
    <property type="match status" value="1"/>
</dbReference>